<gene>
    <name evidence="1" type="ORF">Tco_0988686</name>
</gene>
<evidence type="ECO:0000313" key="2">
    <source>
        <dbReference type="Proteomes" id="UP001151760"/>
    </source>
</evidence>
<keyword evidence="2" id="KW-1185">Reference proteome</keyword>
<dbReference type="EMBL" id="BQNB010016604">
    <property type="protein sequence ID" value="GJT53632.1"/>
    <property type="molecule type" value="Genomic_DNA"/>
</dbReference>
<evidence type="ECO:0000313" key="1">
    <source>
        <dbReference type="EMBL" id="GJT53632.1"/>
    </source>
</evidence>
<reference evidence="1" key="1">
    <citation type="journal article" date="2022" name="Int. J. Mol. Sci.">
        <title>Draft Genome of Tanacetum Coccineum: Genomic Comparison of Closely Related Tanacetum-Family Plants.</title>
        <authorList>
            <person name="Yamashiro T."/>
            <person name="Shiraishi A."/>
            <person name="Nakayama K."/>
            <person name="Satake H."/>
        </authorList>
    </citation>
    <scope>NUCLEOTIDE SEQUENCE</scope>
</reference>
<protein>
    <submittedName>
        <fullName evidence="1">Uncharacterized protein</fullName>
    </submittedName>
</protein>
<accession>A0ABQ5ESX1</accession>
<name>A0ABQ5ESX1_9ASTR</name>
<sequence>MGRLGRLTRALRITEHRVLCHLGVFDLDGFASLLNTASNGLVTYLSKIFLRTHRVSEESLFSLSICTNCFDYLIDEDFPDWRKTRRSNLTFETIEEWLDSLIKNDLPHRRLHNIVSKSAFTREQAGVSFFSVENPCPELIVYRVQAPSDAIDPGIVESLYTILAYTHFAVCD</sequence>
<organism evidence="1 2">
    <name type="scientific">Tanacetum coccineum</name>
    <dbReference type="NCBI Taxonomy" id="301880"/>
    <lineage>
        <taxon>Eukaryota</taxon>
        <taxon>Viridiplantae</taxon>
        <taxon>Streptophyta</taxon>
        <taxon>Embryophyta</taxon>
        <taxon>Tracheophyta</taxon>
        <taxon>Spermatophyta</taxon>
        <taxon>Magnoliopsida</taxon>
        <taxon>eudicotyledons</taxon>
        <taxon>Gunneridae</taxon>
        <taxon>Pentapetalae</taxon>
        <taxon>asterids</taxon>
        <taxon>campanulids</taxon>
        <taxon>Asterales</taxon>
        <taxon>Asteraceae</taxon>
        <taxon>Asteroideae</taxon>
        <taxon>Anthemideae</taxon>
        <taxon>Anthemidinae</taxon>
        <taxon>Tanacetum</taxon>
    </lineage>
</organism>
<dbReference type="Proteomes" id="UP001151760">
    <property type="component" value="Unassembled WGS sequence"/>
</dbReference>
<proteinExistence type="predicted"/>
<reference evidence="1" key="2">
    <citation type="submission" date="2022-01" db="EMBL/GenBank/DDBJ databases">
        <authorList>
            <person name="Yamashiro T."/>
            <person name="Shiraishi A."/>
            <person name="Satake H."/>
            <person name="Nakayama K."/>
        </authorList>
    </citation>
    <scope>NUCLEOTIDE SEQUENCE</scope>
</reference>
<comment type="caution">
    <text evidence="1">The sequence shown here is derived from an EMBL/GenBank/DDBJ whole genome shotgun (WGS) entry which is preliminary data.</text>
</comment>